<dbReference type="SUPFAM" id="SSF51261">
    <property type="entry name" value="Duplicated hybrid motif"/>
    <property type="match status" value="1"/>
</dbReference>
<organism evidence="2 3">
    <name type="scientific">Aeromicrobium phragmitis</name>
    <dbReference type="NCBI Taxonomy" id="2478914"/>
    <lineage>
        <taxon>Bacteria</taxon>
        <taxon>Bacillati</taxon>
        <taxon>Actinomycetota</taxon>
        <taxon>Actinomycetes</taxon>
        <taxon>Propionibacteriales</taxon>
        <taxon>Nocardioidaceae</taxon>
        <taxon>Aeromicrobium</taxon>
    </lineage>
</organism>
<proteinExistence type="predicted"/>
<protein>
    <submittedName>
        <fullName evidence="2">M23 family metallopeptidase</fullName>
    </submittedName>
</protein>
<reference evidence="2 3" key="1">
    <citation type="submission" date="2018-10" db="EMBL/GenBank/DDBJ databases">
        <title>Aeromicrobium sp. 9W16Y-2 whole genome shotgun sequence.</title>
        <authorList>
            <person name="Li F."/>
        </authorList>
    </citation>
    <scope>NUCLEOTIDE SEQUENCE [LARGE SCALE GENOMIC DNA]</scope>
    <source>
        <strain evidence="2 3">9W16Y-2</strain>
    </source>
</reference>
<evidence type="ECO:0000259" key="1">
    <source>
        <dbReference type="Pfam" id="PF01551"/>
    </source>
</evidence>
<dbReference type="AlphaFoldDB" id="A0A3L8PHS2"/>
<evidence type="ECO:0000313" key="2">
    <source>
        <dbReference type="EMBL" id="RLV54835.1"/>
    </source>
</evidence>
<dbReference type="RefSeq" id="WP_121795331.1">
    <property type="nucleotide sequence ID" value="NZ_RDBF01000013.1"/>
</dbReference>
<feature type="domain" description="M23ase beta-sheet core" evidence="1">
    <location>
        <begin position="26"/>
        <end position="115"/>
    </location>
</feature>
<dbReference type="PANTHER" id="PTHR21666:SF270">
    <property type="entry name" value="MUREIN HYDROLASE ACTIVATOR ENVC"/>
    <property type="match status" value="1"/>
</dbReference>
<dbReference type="InterPro" id="IPR016047">
    <property type="entry name" value="M23ase_b-sheet_dom"/>
</dbReference>
<dbReference type="InterPro" id="IPR050570">
    <property type="entry name" value="Cell_wall_metabolism_enzyme"/>
</dbReference>
<accession>A0A3L8PHS2</accession>
<gene>
    <name evidence="2" type="ORF">D9V41_14695</name>
</gene>
<comment type="caution">
    <text evidence="2">The sequence shown here is derived from an EMBL/GenBank/DDBJ whole genome shotgun (WGS) entry which is preliminary data.</text>
</comment>
<dbReference type="EMBL" id="RDBF01000013">
    <property type="protein sequence ID" value="RLV54835.1"/>
    <property type="molecule type" value="Genomic_DNA"/>
</dbReference>
<dbReference type="InterPro" id="IPR011055">
    <property type="entry name" value="Dup_hybrid_motif"/>
</dbReference>
<dbReference type="CDD" id="cd12797">
    <property type="entry name" value="M23_peptidase"/>
    <property type="match status" value="1"/>
</dbReference>
<sequence length="257" mass="28019">MVNPVPGSQRTARFRQQGSHWSLGWHTGEDFAAPVGTPILSCTPGTVKRLVDNDRSYGNYLVIDWNGREIWYCHMPAGAPRPAPGTAVAANQRIGSVGGTGNVTGPHLHLEMRKAPYGFNANDIIDPNEAVNYNPQEDELTPEQAALLQKLSDRQDHMFNMLSTVGSRTYTIGQIGNKLSDRQDHMFTMLSTVGSRTYATMEDVRELLARTAPETSVDTEALATEIVGSLDPASAHAVATRVSEKLNSFEIEGPANQ</sequence>
<evidence type="ECO:0000313" key="3">
    <source>
        <dbReference type="Proteomes" id="UP000282515"/>
    </source>
</evidence>
<keyword evidence="3" id="KW-1185">Reference proteome</keyword>
<dbReference type="OrthoDB" id="1099523at2"/>
<dbReference type="Pfam" id="PF01551">
    <property type="entry name" value="Peptidase_M23"/>
    <property type="match status" value="1"/>
</dbReference>
<dbReference type="PANTHER" id="PTHR21666">
    <property type="entry name" value="PEPTIDASE-RELATED"/>
    <property type="match status" value="1"/>
</dbReference>
<name>A0A3L8PHS2_9ACTN</name>
<dbReference type="GO" id="GO:0004222">
    <property type="term" value="F:metalloendopeptidase activity"/>
    <property type="evidence" value="ECO:0007669"/>
    <property type="project" value="TreeGrafter"/>
</dbReference>
<dbReference type="Proteomes" id="UP000282515">
    <property type="component" value="Unassembled WGS sequence"/>
</dbReference>
<dbReference type="Gene3D" id="2.70.70.10">
    <property type="entry name" value="Glucose Permease (Domain IIA)"/>
    <property type="match status" value="1"/>
</dbReference>